<evidence type="ECO:0000313" key="3">
    <source>
        <dbReference type="Proteomes" id="UP001596215"/>
    </source>
</evidence>
<proteinExistence type="predicted"/>
<dbReference type="RefSeq" id="WP_212707531.1">
    <property type="nucleotide sequence ID" value="NZ_BAAAFW010000050.1"/>
</dbReference>
<sequence>MEVFFIAGFFMMLLLAGVSVISVLAALLVAAVIMLLSGIFFMAFKLLPWLLLAVAVAWIYQHFFTVRPATTGRERYDKILSKINRMNRRG</sequence>
<evidence type="ECO:0000256" key="1">
    <source>
        <dbReference type="SAM" id="Phobius"/>
    </source>
</evidence>
<keyword evidence="1" id="KW-0812">Transmembrane</keyword>
<accession>A0ABW1VK18</accession>
<name>A0ABW1VK18_9GAMM</name>
<evidence type="ECO:0000313" key="2">
    <source>
        <dbReference type="EMBL" id="MFC6361136.1"/>
    </source>
</evidence>
<protein>
    <submittedName>
        <fullName evidence="2">Envelope stress response protein PspG</fullName>
    </submittedName>
</protein>
<feature type="transmembrane region" description="Helical" evidence="1">
    <location>
        <begin position="46"/>
        <end position="66"/>
    </location>
</feature>
<feature type="transmembrane region" description="Helical" evidence="1">
    <location>
        <begin position="12"/>
        <end position="40"/>
    </location>
</feature>
<dbReference type="Proteomes" id="UP001596215">
    <property type="component" value="Unassembled WGS sequence"/>
</dbReference>
<dbReference type="InterPro" id="IPR014318">
    <property type="entry name" value="Phageshock_PspG"/>
</dbReference>
<dbReference type="EMBL" id="JBHSUC010000002">
    <property type="protein sequence ID" value="MFC6361136.1"/>
    <property type="molecule type" value="Genomic_DNA"/>
</dbReference>
<gene>
    <name evidence="2" type="primary">pspG</name>
    <name evidence="2" type="ORF">ACFP73_03335</name>
</gene>
<organism evidence="2 3">
    <name type="scientific">Tatumella punctata</name>
    <dbReference type="NCBI Taxonomy" id="399969"/>
    <lineage>
        <taxon>Bacteria</taxon>
        <taxon>Pseudomonadati</taxon>
        <taxon>Pseudomonadota</taxon>
        <taxon>Gammaproteobacteria</taxon>
        <taxon>Enterobacterales</taxon>
        <taxon>Erwiniaceae</taxon>
        <taxon>Tatumella</taxon>
    </lineage>
</organism>
<dbReference type="NCBIfam" id="TIGR02975">
    <property type="entry name" value="phageshock_pspG"/>
    <property type="match status" value="1"/>
</dbReference>
<keyword evidence="3" id="KW-1185">Reference proteome</keyword>
<reference evidence="3" key="1">
    <citation type="journal article" date="2019" name="Int. J. Syst. Evol. Microbiol.">
        <title>The Global Catalogue of Microorganisms (GCM) 10K type strain sequencing project: providing services to taxonomists for standard genome sequencing and annotation.</title>
        <authorList>
            <consortium name="The Broad Institute Genomics Platform"/>
            <consortium name="The Broad Institute Genome Sequencing Center for Infectious Disease"/>
            <person name="Wu L."/>
            <person name="Ma J."/>
        </authorList>
    </citation>
    <scope>NUCLEOTIDE SEQUENCE [LARGE SCALE GENOMIC DNA]</scope>
    <source>
        <strain evidence="3">CGMCC 4.1530</strain>
    </source>
</reference>
<keyword evidence="1" id="KW-1133">Transmembrane helix</keyword>
<dbReference type="Pfam" id="PF09583">
    <property type="entry name" value="Phageshock_PspG"/>
    <property type="match status" value="1"/>
</dbReference>
<keyword evidence="1" id="KW-0472">Membrane</keyword>
<comment type="caution">
    <text evidence="2">The sequence shown here is derived from an EMBL/GenBank/DDBJ whole genome shotgun (WGS) entry which is preliminary data.</text>
</comment>